<gene>
    <name evidence="8" type="primary">lysS</name>
    <name evidence="11" type="ORF">AXG55_08920</name>
</gene>
<dbReference type="RefSeq" id="WP_148697768.1">
    <property type="nucleotide sequence ID" value="NZ_CP017834.1"/>
</dbReference>
<keyword evidence="8" id="KW-0648">Protein biosynthesis</keyword>
<dbReference type="InterPro" id="IPR044136">
    <property type="entry name" value="Lys-tRNA-ligase_II_N"/>
</dbReference>
<dbReference type="Pfam" id="PF00152">
    <property type="entry name" value="tRNA-synt_2"/>
    <property type="match status" value="1"/>
</dbReference>
<proteinExistence type="inferred from homology"/>
<comment type="cofactor">
    <cofactor evidence="8 9">
        <name>Mg(2+)</name>
        <dbReference type="ChEBI" id="CHEBI:18420"/>
    </cofactor>
    <text evidence="8 9">Binds 3 Mg(2+) ions per subunit.</text>
</comment>
<dbReference type="PRINTS" id="PR00982">
    <property type="entry name" value="TRNASYNTHLYS"/>
</dbReference>
<dbReference type="OrthoDB" id="5287783at2"/>
<dbReference type="KEGG" id="saqi:AXG55_08920"/>
<keyword evidence="5 8" id="KW-0067">ATP-binding</keyword>
<dbReference type="InterPro" id="IPR004364">
    <property type="entry name" value="Aa-tRNA-synt_II"/>
</dbReference>
<keyword evidence="6 8" id="KW-0030">Aminoacyl-tRNA synthetase</keyword>
<dbReference type="HAMAP" id="MF_00252">
    <property type="entry name" value="Lys_tRNA_synth_class2"/>
    <property type="match status" value="1"/>
</dbReference>
<keyword evidence="8 9" id="KW-0460">Magnesium</keyword>
<evidence type="ECO:0000256" key="8">
    <source>
        <dbReference type="HAMAP-Rule" id="MF_00252"/>
    </source>
</evidence>
<dbReference type="GO" id="GO:0000287">
    <property type="term" value="F:magnesium ion binding"/>
    <property type="evidence" value="ECO:0007669"/>
    <property type="project" value="UniProtKB-UniRule"/>
</dbReference>
<dbReference type="EC" id="6.1.1.6" evidence="8"/>
<dbReference type="GO" id="GO:0005524">
    <property type="term" value="F:ATP binding"/>
    <property type="evidence" value="ECO:0007669"/>
    <property type="project" value="UniProtKB-UniRule"/>
</dbReference>
<feature type="binding site" evidence="8">
    <location>
        <position position="401"/>
    </location>
    <ligand>
        <name>Mg(2+)</name>
        <dbReference type="ChEBI" id="CHEBI:18420"/>
        <label>1</label>
    </ligand>
</feature>
<dbReference type="InterPro" id="IPR006195">
    <property type="entry name" value="aa-tRNA-synth_II"/>
</dbReference>
<protein>
    <recommendedName>
        <fullName evidence="8">Lysine--tRNA ligase</fullName>
        <ecNumber evidence="8">6.1.1.6</ecNumber>
    </recommendedName>
    <alternativeName>
        <fullName evidence="8">Lysyl-tRNA synthetase</fullName>
        <shortName evidence="8">LysRS</shortName>
    </alternativeName>
</protein>
<accession>A0A1L4D1E3</accession>
<feature type="domain" description="Aminoacyl-transfer RNA synthetases class-II family profile" evidence="10">
    <location>
        <begin position="166"/>
        <end position="482"/>
    </location>
</feature>
<dbReference type="AlphaFoldDB" id="A0A1L4D1E3"/>
<evidence type="ECO:0000313" key="12">
    <source>
        <dbReference type="Proteomes" id="UP000184731"/>
    </source>
</evidence>
<name>A0A1L4D1E3_9BACT</name>
<reference evidence="11 12" key="1">
    <citation type="submission" date="2016-10" db="EMBL/GenBank/DDBJ databases">
        <title>Silvanigrella aquatica sp. nov., isolated from a freshwater lake located in the Black Forest, Germany, description of Silvanigrellaceae fam. nov., Silvanigrellales ord. nov., reclassification of the order Bdellovibrionales in the class Oligoflexia, reclassification of the families Bacteriovoracaceae and Halobacteriovoraceae in the new order Bacteriovoracales ord. nov., and reclassification of the family Pseudobacteriovoracaceae in the order Oligoflexiales.</title>
        <authorList>
            <person name="Hahn M.W."/>
            <person name="Schmidt J."/>
            <person name="Koll U."/>
            <person name="Rohde M."/>
            <person name="Verbag S."/>
            <person name="Pitt A."/>
            <person name="Nakai R."/>
            <person name="Naganuma T."/>
            <person name="Lang E."/>
        </authorList>
    </citation>
    <scope>NUCLEOTIDE SEQUENCE [LARGE SCALE GENOMIC DNA]</scope>
    <source>
        <strain evidence="11 12">MWH-Nonnen-W8red</strain>
    </source>
</reference>
<dbReference type="Gene3D" id="2.40.50.140">
    <property type="entry name" value="Nucleic acid-binding proteins"/>
    <property type="match status" value="1"/>
</dbReference>
<keyword evidence="12" id="KW-1185">Reference proteome</keyword>
<evidence type="ECO:0000313" key="11">
    <source>
        <dbReference type="EMBL" id="APJ04022.1"/>
    </source>
</evidence>
<dbReference type="NCBIfam" id="TIGR00499">
    <property type="entry name" value="lysS_bact"/>
    <property type="match status" value="1"/>
</dbReference>
<dbReference type="GO" id="GO:0005829">
    <property type="term" value="C:cytosol"/>
    <property type="evidence" value="ECO:0007669"/>
    <property type="project" value="TreeGrafter"/>
</dbReference>
<keyword evidence="8" id="KW-0963">Cytoplasm</keyword>
<dbReference type="PANTHER" id="PTHR42918">
    <property type="entry name" value="LYSYL-TRNA SYNTHETASE"/>
    <property type="match status" value="1"/>
</dbReference>
<comment type="similarity">
    <text evidence="1 8">Belongs to the class-II aminoacyl-tRNA synthetase family.</text>
</comment>
<dbReference type="GO" id="GO:0000049">
    <property type="term" value="F:tRNA binding"/>
    <property type="evidence" value="ECO:0007669"/>
    <property type="project" value="TreeGrafter"/>
</dbReference>
<dbReference type="InterPro" id="IPR004365">
    <property type="entry name" value="NA-bd_OB_tRNA"/>
</dbReference>
<dbReference type="EMBL" id="CP017834">
    <property type="protein sequence ID" value="APJ04022.1"/>
    <property type="molecule type" value="Genomic_DNA"/>
</dbReference>
<dbReference type="Proteomes" id="UP000184731">
    <property type="component" value="Chromosome"/>
</dbReference>
<sequence length="497" mass="57263">MSDNIFELKKAKFLEQREKGNLADSYNKTHTIEEVAALSEGTKNISTAGRIVAMRTMGKILFAHIYDFSGKVQICVRKTEEAPEVFEEFTANVSIGDFVGVEGEMFVTKTGELTLRVGSWKLLNKCLRTLPEKYHGIEDIETRYRQRYLDIIMNNESRDVFKKRFEIVKALRRYLEDSGYHEVETPILQTTPSGALARPFFTHHNALDIDCVMRIACETYLKRCIGAGIDKVYEFARSFRNEGISATHLQDFTMLEFYASYWNSDKMRLFVEGMMRNLIEKIFGKVQVKLGNNEIDFSGEWPVYEYSFLVQRDSGIDIKKYNTRESLAEQIKAKNIRLDDDINTLSWANMVDSLYKKVSRPKLIQPCFLVKYPVEMAPLARRNSKEPQYVDFFQFLVNGVELVKAYSELVDAIDQRERFEEQMQAREHGDDEAMPIDEEFLTAMEHGFPPIAGVGIGIDRLTMILCGCENIKDTVLFPLLRPIPAGHQDSEAEHEKK</sequence>
<evidence type="ECO:0000256" key="7">
    <source>
        <dbReference type="ARBA" id="ARBA00048573"/>
    </source>
</evidence>
<comment type="caution">
    <text evidence="8">Lacks conserved residue(s) required for the propagation of feature annotation.</text>
</comment>
<dbReference type="InterPro" id="IPR018149">
    <property type="entry name" value="Lys-tRNA-synth_II_C"/>
</dbReference>
<dbReference type="STRING" id="1915309.AXG55_08920"/>
<keyword evidence="3 8" id="KW-0479">Metal-binding</keyword>
<dbReference type="Pfam" id="PF01336">
    <property type="entry name" value="tRNA_anti-codon"/>
    <property type="match status" value="1"/>
</dbReference>
<comment type="catalytic activity">
    <reaction evidence="7 8 9">
        <text>tRNA(Lys) + L-lysine + ATP = L-lysyl-tRNA(Lys) + AMP + diphosphate</text>
        <dbReference type="Rhea" id="RHEA:20792"/>
        <dbReference type="Rhea" id="RHEA-COMP:9696"/>
        <dbReference type="Rhea" id="RHEA-COMP:9697"/>
        <dbReference type="ChEBI" id="CHEBI:30616"/>
        <dbReference type="ChEBI" id="CHEBI:32551"/>
        <dbReference type="ChEBI" id="CHEBI:33019"/>
        <dbReference type="ChEBI" id="CHEBI:78442"/>
        <dbReference type="ChEBI" id="CHEBI:78529"/>
        <dbReference type="ChEBI" id="CHEBI:456215"/>
        <dbReference type="EC" id="6.1.1.6"/>
    </reaction>
</comment>
<dbReference type="InterPro" id="IPR002313">
    <property type="entry name" value="Lys-tRNA-ligase_II"/>
</dbReference>
<evidence type="ECO:0000256" key="2">
    <source>
        <dbReference type="ARBA" id="ARBA00022598"/>
    </source>
</evidence>
<dbReference type="PANTHER" id="PTHR42918:SF15">
    <property type="entry name" value="LYSINE--TRNA LIGASE, CHLOROPLASTIC_MITOCHONDRIAL"/>
    <property type="match status" value="1"/>
</dbReference>
<evidence type="ECO:0000256" key="5">
    <source>
        <dbReference type="ARBA" id="ARBA00022840"/>
    </source>
</evidence>
<dbReference type="SUPFAM" id="SSF55681">
    <property type="entry name" value="Class II aaRS and biotin synthetases"/>
    <property type="match status" value="1"/>
</dbReference>
<dbReference type="InterPro" id="IPR045864">
    <property type="entry name" value="aa-tRNA-synth_II/BPL/LPL"/>
</dbReference>
<keyword evidence="2 8" id="KW-0436">Ligase</keyword>
<dbReference type="SUPFAM" id="SSF50249">
    <property type="entry name" value="Nucleic acid-binding proteins"/>
    <property type="match status" value="1"/>
</dbReference>
<evidence type="ECO:0000256" key="3">
    <source>
        <dbReference type="ARBA" id="ARBA00022723"/>
    </source>
</evidence>
<evidence type="ECO:0000256" key="6">
    <source>
        <dbReference type="ARBA" id="ARBA00023146"/>
    </source>
</evidence>
<organism evidence="11 12">
    <name type="scientific">Silvanigrella aquatica</name>
    <dbReference type="NCBI Taxonomy" id="1915309"/>
    <lineage>
        <taxon>Bacteria</taxon>
        <taxon>Pseudomonadati</taxon>
        <taxon>Bdellovibrionota</taxon>
        <taxon>Oligoflexia</taxon>
        <taxon>Silvanigrellales</taxon>
        <taxon>Silvanigrellaceae</taxon>
        <taxon>Silvanigrella</taxon>
    </lineage>
</organism>
<comment type="subunit">
    <text evidence="8">Homodimer.</text>
</comment>
<feature type="binding site" evidence="8">
    <location>
        <position position="401"/>
    </location>
    <ligand>
        <name>Mg(2+)</name>
        <dbReference type="ChEBI" id="CHEBI:18420"/>
        <label>2</label>
    </ligand>
</feature>
<dbReference type="PROSITE" id="PS50862">
    <property type="entry name" value="AA_TRNA_LIGASE_II"/>
    <property type="match status" value="1"/>
</dbReference>
<keyword evidence="4 8" id="KW-0547">Nucleotide-binding</keyword>
<dbReference type="InterPro" id="IPR012340">
    <property type="entry name" value="NA-bd_OB-fold"/>
</dbReference>
<evidence type="ECO:0000256" key="1">
    <source>
        <dbReference type="ARBA" id="ARBA00008226"/>
    </source>
</evidence>
<evidence type="ECO:0000256" key="9">
    <source>
        <dbReference type="RuleBase" id="RU000336"/>
    </source>
</evidence>
<dbReference type="GO" id="GO:0006430">
    <property type="term" value="P:lysyl-tRNA aminoacylation"/>
    <property type="evidence" value="ECO:0007669"/>
    <property type="project" value="UniProtKB-UniRule"/>
</dbReference>
<dbReference type="NCBIfam" id="NF001756">
    <property type="entry name" value="PRK00484.1"/>
    <property type="match status" value="1"/>
</dbReference>
<dbReference type="CDD" id="cd04322">
    <property type="entry name" value="LysRS_N"/>
    <property type="match status" value="1"/>
</dbReference>
<comment type="subcellular location">
    <subcellularLocation>
        <location evidence="8">Cytoplasm</location>
    </subcellularLocation>
</comment>
<dbReference type="Gene3D" id="3.30.930.10">
    <property type="entry name" value="Bira Bifunctional Protein, Domain 2"/>
    <property type="match status" value="1"/>
</dbReference>
<evidence type="ECO:0000259" key="10">
    <source>
        <dbReference type="PROSITE" id="PS50862"/>
    </source>
</evidence>
<dbReference type="GO" id="GO:0004824">
    <property type="term" value="F:lysine-tRNA ligase activity"/>
    <property type="evidence" value="ECO:0007669"/>
    <property type="project" value="UniProtKB-UniRule"/>
</dbReference>
<evidence type="ECO:0000256" key="4">
    <source>
        <dbReference type="ARBA" id="ARBA00022741"/>
    </source>
</evidence>